<accession>A0AAN9GCZ0</accession>
<dbReference type="GO" id="GO:0033617">
    <property type="term" value="P:mitochondrial respiratory chain complex IV assembly"/>
    <property type="evidence" value="ECO:0007669"/>
    <property type="project" value="TreeGrafter"/>
</dbReference>
<dbReference type="InterPro" id="IPR020164">
    <property type="entry name" value="Cyt_c_Oxase_assmbl_COX16"/>
</dbReference>
<organism evidence="10 11">
    <name type="scientific">Littorina saxatilis</name>
    <dbReference type="NCBI Taxonomy" id="31220"/>
    <lineage>
        <taxon>Eukaryota</taxon>
        <taxon>Metazoa</taxon>
        <taxon>Spiralia</taxon>
        <taxon>Lophotrochozoa</taxon>
        <taxon>Mollusca</taxon>
        <taxon>Gastropoda</taxon>
        <taxon>Caenogastropoda</taxon>
        <taxon>Littorinimorpha</taxon>
        <taxon>Littorinoidea</taxon>
        <taxon>Littorinidae</taxon>
        <taxon>Littorina</taxon>
    </lineage>
</organism>
<keyword evidence="11" id="KW-1185">Reference proteome</keyword>
<evidence type="ECO:0000256" key="3">
    <source>
        <dbReference type="ARBA" id="ARBA00021814"/>
    </source>
</evidence>
<proteinExistence type="inferred from homology"/>
<sequence>MAAIVEWYRQATKRRFVRFGIPFIAFIVGGSFALKQFCSVRYDFQRSKKITHQEAEQYGIKLKSEEGTGNQSIETVYEEYERTDLDTWENIRGPRPWEDSKTVQDLQRQTNIS</sequence>
<comment type="similarity">
    <text evidence="2">Belongs to the COX16 family.</text>
</comment>
<evidence type="ECO:0000256" key="9">
    <source>
        <dbReference type="SAM" id="Phobius"/>
    </source>
</evidence>
<keyword evidence="5" id="KW-0999">Mitochondrion inner membrane</keyword>
<evidence type="ECO:0000256" key="1">
    <source>
        <dbReference type="ARBA" id="ARBA00004434"/>
    </source>
</evidence>
<evidence type="ECO:0000313" key="11">
    <source>
        <dbReference type="Proteomes" id="UP001374579"/>
    </source>
</evidence>
<dbReference type="GO" id="GO:0005743">
    <property type="term" value="C:mitochondrial inner membrane"/>
    <property type="evidence" value="ECO:0007669"/>
    <property type="project" value="UniProtKB-SubCell"/>
</dbReference>
<reference evidence="10 11" key="1">
    <citation type="submission" date="2024-02" db="EMBL/GenBank/DDBJ databases">
        <title>Chromosome-scale genome assembly of the rough periwinkle Littorina saxatilis.</title>
        <authorList>
            <person name="De Jode A."/>
            <person name="Faria R."/>
            <person name="Formenti G."/>
            <person name="Sims Y."/>
            <person name="Smith T.P."/>
            <person name="Tracey A."/>
            <person name="Wood J.M.D."/>
            <person name="Zagrodzka Z.B."/>
            <person name="Johannesson K."/>
            <person name="Butlin R.K."/>
            <person name="Leder E.H."/>
        </authorList>
    </citation>
    <scope>NUCLEOTIDE SEQUENCE [LARGE SCALE GENOMIC DNA]</scope>
    <source>
        <strain evidence="10">Snail1</strain>
        <tissue evidence="10">Muscle</tissue>
    </source>
</reference>
<evidence type="ECO:0000256" key="2">
    <source>
        <dbReference type="ARBA" id="ARBA00008370"/>
    </source>
</evidence>
<keyword evidence="4 9" id="KW-0812">Transmembrane</keyword>
<protein>
    <recommendedName>
        <fullName evidence="3">Cytochrome c oxidase assembly protein COX16 homolog, mitochondrial</fullName>
    </recommendedName>
</protein>
<name>A0AAN9GCZ0_9CAEN</name>
<evidence type="ECO:0000256" key="7">
    <source>
        <dbReference type="ARBA" id="ARBA00023128"/>
    </source>
</evidence>
<dbReference type="EMBL" id="JBAMIC010000008">
    <property type="protein sequence ID" value="KAK7104448.1"/>
    <property type="molecule type" value="Genomic_DNA"/>
</dbReference>
<keyword evidence="7" id="KW-0496">Mitochondrion</keyword>
<gene>
    <name evidence="10" type="ORF">V1264_019166</name>
</gene>
<dbReference type="PANTHER" id="PTHR17130:SF14">
    <property type="entry name" value="CYTOCHROME C OXIDASE ASSEMBLY PROTEIN COX16 HOMOLOG, MITOCHONDRIAL"/>
    <property type="match status" value="1"/>
</dbReference>
<evidence type="ECO:0000256" key="6">
    <source>
        <dbReference type="ARBA" id="ARBA00022989"/>
    </source>
</evidence>
<dbReference type="Proteomes" id="UP001374579">
    <property type="component" value="Unassembled WGS sequence"/>
</dbReference>
<evidence type="ECO:0000313" key="10">
    <source>
        <dbReference type="EMBL" id="KAK7104448.1"/>
    </source>
</evidence>
<keyword evidence="8 9" id="KW-0472">Membrane</keyword>
<dbReference type="Pfam" id="PF14138">
    <property type="entry name" value="COX16"/>
    <property type="match status" value="1"/>
</dbReference>
<evidence type="ECO:0000256" key="8">
    <source>
        <dbReference type="ARBA" id="ARBA00023136"/>
    </source>
</evidence>
<evidence type="ECO:0000256" key="5">
    <source>
        <dbReference type="ARBA" id="ARBA00022792"/>
    </source>
</evidence>
<comment type="caution">
    <text evidence="10">The sequence shown here is derived from an EMBL/GenBank/DDBJ whole genome shotgun (WGS) entry which is preliminary data.</text>
</comment>
<comment type="subcellular location">
    <subcellularLocation>
        <location evidence="1">Mitochondrion inner membrane</location>
        <topology evidence="1">Single-pass membrane protein</topology>
    </subcellularLocation>
</comment>
<dbReference type="AlphaFoldDB" id="A0AAN9GCZ0"/>
<feature type="transmembrane region" description="Helical" evidence="9">
    <location>
        <begin position="16"/>
        <end position="34"/>
    </location>
</feature>
<evidence type="ECO:0000256" key="4">
    <source>
        <dbReference type="ARBA" id="ARBA00022692"/>
    </source>
</evidence>
<dbReference type="PANTHER" id="PTHR17130">
    <property type="entry name" value="MITOCHONDRIAL OUTER MEMBRANE PROTEIN 25"/>
    <property type="match status" value="1"/>
</dbReference>
<keyword evidence="6 9" id="KW-1133">Transmembrane helix</keyword>